<proteinExistence type="predicted"/>
<evidence type="ECO:0000256" key="1">
    <source>
        <dbReference type="ARBA" id="ARBA00004651"/>
    </source>
</evidence>
<organism evidence="8 9">
    <name type="scientific">Amycolatopsis deserti</name>
    <dbReference type="NCBI Taxonomy" id="185696"/>
    <lineage>
        <taxon>Bacteria</taxon>
        <taxon>Bacillati</taxon>
        <taxon>Actinomycetota</taxon>
        <taxon>Actinomycetes</taxon>
        <taxon>Pseudonocardiales</taxon>
        <taxon>Pseudonocardiaceae</taxon>
        <taxon>Amycolatopsis</taxon>
    </lineage>
</organism>
<evidence type="ECO:0000259" key="7">
    <source>
        <dbReference type="PROSITE" id="PS50850"/>
    </source>
</evidence>
<feature type="transmembrane region" description="Helical" evidence="6">
    <location>
        <begin position="351"/>
        <end position="369"/>
    </location>
</feature>
<feature type="transmembrane region" description="Helical" evidence="6">
    <location>
        <begin position="263"/>
        <end position="286"/>
    </location>
</feature>
<feature type="transmembrane region" description="Helical" evidence="6">
    <location>
        <begin position="414"/>
        <end position="434"/>
    </location>
</feature>
<dbReference type="InterPro" id="IPR005829">
    <property type="entry name" value="Sugar_transporter_CS"/>
</dbReference>
<dbReference type="SUPFAM" id="SSF103473">
    <property type="entry name" value="MFS general substrate transporter"/>
    <property type="match status" value="1"/>
</dbReference>
<keyword evidence="2" id="KW-0813">Transport</keyword>
<evidence type="ECO:0000256" key="3">
    <source>
        <dbReference type="ARBA" id="ARBA00022692"/>
    </source>
</evidence>
<dbReference type="PROSITE" id="PS50850">
    <property type="entry name" value="MFS"/>
    <property type="match status" value="1"/>
</dbReference>
<feature type="transmembrane region" description="Helical" evidence="6">
    <location>
        <begin position="88"/>
        <end position="106"/>
    </location>
</feature>
<dbReference type="RefSeq" id="WP_191248031.1">
    <property type="nucleotide sequence ID" value="NZ_BNAU01000008.1"/>
</dbReference>
<protein>
    <submittedName>
        <fullName evidence="8">MFS transporter</fullName>
    </submittedName>
</protein>
<feature type="transmembrane region" description="Helical" evidence="6">
    <location>
        <begin position="61"/>
        <end position="81"/>
    </location>
</feature>
<evidence type="ECO:0000256" key="5">
    <source>
        <dbReference type="ARBA" id="ARBA00023136"/>
    </source>
</evidence>
<feature type="transmembrane region" description="Helical" evidence="6">
    <location>
        <begin position="178"/>
        <end position="197"/>
    </location>
</feature>
<dbReference type="EMBL" id="BNAU01000008">
    <property type="protein sequence ID" value="GHF18730.1"/>
    <property type="molecule type" value="Genomic_DNA"/>
</dbReference>
<sequence length="461" mass="49198">MPDPHRISTRLDTLPVTRFHRYVVAVVGIATFFDLFDLFLASSVSAVLQQEFGVAGTELKLVLASAFIGAFAGALAIGRLADRVGRRNAFLLTLALYSFFSMASAFSTDVWMLVVCRFLAGIGLGAELPLADAYLADVLPPSARGRMTAWAYTLGFCGVPASGFLARALLGEAPLGLAGWRWLFLIGALGAAIVWILRTNLPESPRWLAATGRHDQAERVVRRFEKAAGRRAAPAAQSEPDSAPGEILPARALLRPPWRRRTLMLYLFQLLQTFGYYGFGSLVPMVLAAKGFSLSHSLTFSAVSFLGYPLGSALSIPVIERLQRKWLIVASAVGMAVFGLAFGYASTGAAIAVFGFCYTAVSNVFSNAFHTYQGELFPTSVRAGAAGSAYALSRLATAAMPFILIPVLDSFGPTALFTVVASAMALLVVDVAVLGPRTTGLSVDEISSPRHDGASRARAPY</sequence>
<feature type="domain" description="Major facilitator superfamily (MFS) profile" evidence="7">
    <location>
        <begin position="23"/>
        <end position="439"/>
    </location>
</feature>
<feature type="transmembrane region" description="Helical" evidence="6">
    <location>
        <begin position="112"/>
        <end position="135"/>
    </location>
</feature>
<name>A0ABQ3JEU8_9PSEU</name>
<feature type="transmembrane region" description="Helical" evidence="6">
    <location>
        <begin position="298"/>
        <end position="319"/>
    </location>
</feature>
<evidence type="ECO:0000313" key="9">
    <source>
        <dbReference type="Proteomes" id="UP000605897"/>
    </source>
</evidence>
<evidence type="ECO:0000256" key="6">
    <source>
        <dbReference type="SAM" id="Phobius"/>
    </source>
</evidence>
<dbReference type="Proteomes" id="UP000605897">
    <property type="component" value="Unassembled WGS sequence"/>
</dbReference>
<keyword evidence="5 6" id="KW-0472">Membrane</keyword>
<accession>A0ABQ3JEU8</accession>
<dbReference type="CDD" id="cd17316">
    <property type="entry name" value="MFS_SV2_like"/>
    <property type="match status" value="1"/>
</dbReference>
<keyword evidence="3 6" id="KW-0812">Transmembrane</keyword>
<evidence type="ECO:0000256" key="2">
    <source>
        <dbReference type="ARBA" id="ARBA00022448"/>
    </source>
</evidence>
<dbReference type="PANTHER" id="PTHR23511:SF34">
    <property type="entry name" value="SYNAPTIC VESICLE GLYCOPROTEIN 2"/>
    <property type="match status" value="1"/>
</dbReference>
<comment type="caution">
    <text evidence="8">The sequence shown here is derived from an EMBL/GenBank/DDBJ whole genome shotgun (WGS) entry which is preliminary data.</text>
</comment>
<comment type="subcellular location">
    <subcellularLocation>
        <location evidence="1">Cell membrane</location>
        <topology evidence="1">Multi-pass membrane protein</topology>
    </subcellularLocation>
</comment>
<evidence type="ECO:0000256" key="4">
    <source>
        <dbReference type="ARBA" id="ARBA00022989"/>
    </source>
</evidence>
<feature type="transmembrane region" description="Helical" evidence="6">
    <location>
        <begin position="389"/>
        <end position="408"/>
    </location>
</feature>
<dbReference type="Gene3D" id="1.20.1250.20">
    <property type="entry name" value="MFS general substrate transporter like domains"/>
    <property type="match status" value="1"/>
</dbReference>
<keyword evidence="9" id="KW-1185">Reference proteome</keyword>
<feature type="transmembrane region" description="Helical" evidence="6">
    <location>
        <begin position="147"/>
        <end position="166"/>
    </location>
</feature>
<feature type="transmembrane region" description="Helical" evidence="6">
    <location>
        <begin position="326"/>
        <end position="345"/>
    </location>
</feature>
<evidence type="ECO:0000313" key="8">
    <source>
        <dbReference type="EMBL" id="GHF18730.1"/>
    </source>
</evidence>
<reference evidence="9" key="1">
    <citation type="journal article" date="2019" name="Int. J. Syst. Evol. Microbiol.">
        <title>The Global Catalogue of Microorganisms (GCM) 10K type strain sequencing project: providing services to taxonomists for standard genome sequencing and annotation.</title>
        <authorList>
            <consortium name="The Broad Institute Genomics Platform"/>
            <consortium name="The Broad Institute Genome Sequencing Center for Infectious Disease"/>
            <person name="Wu L."/>
            <person name="Ma J."/>
        </authorList>
    </citation>
    <scope>NUCLEOTIDE SEQUENCE [LARGE SCALE GENOMIC DNA]</scope>
    <source>
        <strain evidence="9">CGMCC 4.7677</strain>
    </source>
</reference>
<dbReference type="PROSITE" id="PS00216">
    <property type="entry name" value="SUGAR_TRANSPORT_1"/>
    <property type="match status" value="1"/>
</dbReference>
<feature type="transmembrane region" description="Helical" evidence="6">
    <location>
        <begin position="21"/>
        <end position="41"/>
    </location>
</feature>
<dbReference type="InterPro" id="IPR036259">
    <property type="entry name" value="MFS_trans_sf"/>
</dbReference>
<dbReference type="Pfam" id="PF00083">
    <property type="entry name" value="Sugar_tr"/>
    <property type="match status" value="1"/>
</dbReference>
<keyword evidence="4 6" id="KW-1133">Transmembrane helix</keyword>
<dbReference type="InterPro" id="IPR005828">
    <property type="entry name" value="MFS_sugar_transport-like"/>
</dbReference>
<dbReference type="InterPro" id="IPR020846">
    <property type="entry name" value="MFS_dom"/>
</dbReference>
<gene>
    <name evidence="8" type="primary">ydjE</name>
    <name evidence="8" type="ORF">GCM10017786_60610</name>
</gene>
<dbReference type="PANTHER" id="PTHR23511">
    <property type="entry name" value="SYNAPTIC VESICLE GLYCOPROTEIN 2"/>
    <property type="match status" value="1"/>
</dbReference>